<reference evidence="1 2" key="1">
    <citation type="submission" date="2020-06" db="EMBL/GenBank/DDBJ databases">
        <authorList>
            <person name="Kim S.-J."/>
            <person name="Park S.-J."/>
        </authorList>
    </citation>
    <scope>NUCLEOTIDE SEQUENCE [LARGE SCALE GENOMIC DNA]</scope>
    <source>
        <strain evidence="1 2">SW-151</strain>
    </source>
</reference>
<gene>
    <name evidence="1" type="ORF">HUO14_02960</name>
</gene>
<evidence type="ECO:0000313" key="2">
    <source>
        <dbReference type="Proteomes" id="UP000652427"/>
    </source>
</evidence>
<dbReference type="Proteomes" id="UP000652427">
    <property type="component" value="Unassembled WGS sequence"/>
</dbReference>
<keyword evidence="2" id="KW-1185">Reference proteome</keyword>
<dbReference type="RefSeq" id="WP_176278377.1">
    <property type="nucleotide sequence ID" value="NZ_JABWMH010000001.1"/>
</dbReference>
<dbReference type="EMBL" id="JABWMH010000001">
    <property type="protein sequence ID" value="NVD26865.1"/>
    <property type="molecule type" value="Genomic_DNA"/>
</dbReference>
<comment type="caution">
    <text evidence="1">The sequence shown here is derived from an EMBL/GenBank/DDBJ whole genome shotgun (WGS) entry which is preliminary data.</text>
</comment>
<proteinExistence type="predicted"/>
<name>A0ABX2MZI2_9SPHN</name>
<evidence type="ECO:0000313" key="1">
    <source>
        <dbReference type="EMBL" id="NVD26865.1"/>
    </source>
</evidence>
<accession>A0ABX2MZI2</accession>
<organism evidence="1 2">
    <name type="scientific">Parasphingorhabdus flavimaris</name>
    <dbReference type="NCBI Taxonomy" id="266812"/>
    <lineage>
        <taxon>Bacteria</taxon>
        <taxon>Pseudomonadati</taxon>
        <taxon>Pseudomonadota</taxon>
        <taxon>Alphaproteobacteria</taxon>
        <taxon>Sphingomonadales</taxon>
        <taxon>Sphingomonadaceae</taxon>
        <taxon>Parasphingorhabdus</taxon>
    </lineage>
</organism>
<protein>
    <submittedName>
        <fullName evidence="1">Uncharacterized protein</fullName>
    </submittedName>
</protein>
<sequence length="103" mass="11346">MNQKVEAFRNSQNSLVSALDGHDSEAIFKASKELGMAVSALGTLAPSDVDRYLRPLMADVDELMQASIYRLRFLRDHSSSRLQALSGWQANQAATYSNAARGR</sequence>